<name>A0ABS4QEF7_9NOCA</name>
<evidence type="ECO:0000313" key="1">
    <source>
        <dbReference type="EMBL" id="MBP2190047.1"/>
    </source>
</evidence>
<keyword evidence="2" id="KW-1185">Reference proteome</keyword>
<reference evidence="1 2" key="1">
    <citation type="submission" date="2021-03" db="EMBL/GenBank/DDBJ databases">
        <title>Sequencing the genomes of 1000 actinobacteria strains.</title>
        <authorList>
            <person name="Klenk H.-P."/>
        </authorList>
    </citation>
    <scope>NUCLEOTIDE SEQUENCE [LARGE SCALE GENOMIC DNA]</scope>
    <source>
        <strain evidence="1 2">DSM 45516</strain>
    </source>
</reference>
<organism evidence="1 2">
    <name type="scientific">Nocardia goodfellowii</name>
    <dbReference type="NCBI Taxonomy" id="882446"/>
    <lineage>
        <taxon>Bacteria</taxon>
        <taxon>Bacillati</taxon>
        <taxon>Actinomycetota</taxon>
        <taxon>Actinomycetes</taxon>
        <taxon>Mycobacteriales</taxon>
        <taxon>Nocardiaceae</taxon>
        <taxon>Nocardia</taxon>
    </lineage>
</organism>
<comment type="caution">
    <text evidence="1">The sequence shown here is derived from an EMBL/GenBank/DDBJ whole genome shotgun (WGS) entry which is preliminary data.</text>
</comment>
<protein>
    <submittedName>
        <fullName evidence="1">Uncharacterized protein</fullName>
    </submittedName>
</protein>
<gene>
    <name evidence="1" type="ORF">BJ987_002948</name>
</gene>
<evidence type="ECO:0000313" key="2">
    <source>
        <dbReference type="Proteomes" id="UP001519325"/>
    </source>
</evidence>
<accession>A0ABS4QEF7</accession>
<proteinExistence type="predicted"/>
<dbReference type="RefSeq" id="WP_209889632.1">
    <property type="nucleotide sequence ID" value="NZ_JAGGMR010000001.1"/>
</dbReference>
<sequence>MSSVAIALIGGFLCCALLIRALGARSAPVDRSAFAVPPARFARRRSSVGARRAMMDQ</sequence>
<dbReference type="Proteomes" id="UP001519325">
    <property type="component" value="Unassembled WGS sequence"/>
</dbReference>
<dbReference type="EMBL" id="JAGGMR010000001">
    <property type="protein sequence ID" value="MBP2190047.1"/>
    <property type="molecule type" value="Genomic_DNA"/>
</dbReference>